<accession>A0A1B6MTU6</accession>
<keyword evidence="4 5" id="KW-0238">DNA-binding</keyword>
<evidence type="ECO:0000256" key="3">
    <source>
        <dbReference type="ARBA" id="ARBA00022833"/>
    </source>
</evidence>
<dbReference type="Pfam" id="PF05485">
    <property type="entry name" value="THAP"/>
    <property type="match status" value="1"/>
</dbReference>
<dbReference type="SMART" id="SM00980">
    <property type="entry name" value="THAP"/>
    <property type="match status" value="1"/>
</dbReference>
<dbReference type="SUPFAM" id="SSF57716">
    <property type="entry name" value="Glucocorticoid receptor-like (DNA-binding domain)"/>
    <property type="match status" value="1"/>
</dbReference>
<keyword evidence="3" id="KW-0862">Zinc</keyword>
<dbReference type="GO" id="GO:0003677">
    <property type="term" value="F:DNA binding"/>
    <property type="evidence" value="ECO:0007669"/>
    <property type="project" value="UniProtKB-UniRule"/>
</dbReference>
<evidence type="ECO:0000256" key="1">
    <source>
        <dbReference type="ARBA" id="ARBA00022723"/>
    </source>
</evidence>
<keyword evidence="2 5" id="KW-0863">Zinc-finger</keyword>
<evidence type="ECO:0000256" key="5">
    <source>
        <dbReference type="PROSITE-ProRule" id="PRU00309"/>
    </source>
</evidence>
<evidence type="ECO:0000256" key="2">
    <source>
        <dbReference type="ARBA" id="ARBA00022771"/>
    </source>
</evidence>
<keyword evidence="1" id="KW-0479">Metal-binding</keyword>
<name>A0A1B6MTU6_9HEMI</name>
<evidence type="ECO:0000256" key="4">
    <source>
        <dbReference type="ARBA" id="ARBA00023125"/>
    </source>
</evidence>
<dbReference type="AlphaFoldDB" id="A0A1B6MTU6"/>
<dbReference type="InterPro" id="IPR006612">
    <property type="entry name" value="THAP_Znf"/>
</dbReference>
<gene>
    <name evidence="7" type="ORF">g.13777</name>
</gene>
<evidence type="ECO:0000259" key="6">
    <source>
        <dbReference type="PROSITE" id="PS50950"/>
    </source>
</evidence>
<proteinExistence type="predicted"/>
<dbReference type="PROSITE" id="PS50950">
    <property type="entry name" value="ZF_THAP"/>
    <property type="match status" value="1"/>
</dbReference>
<organism evidence="7">
    <name type="scientific">Graphocephala atropunctata</name>
    <dbReference type="NCBI Taxonomy" id="36148"/>
    <lineage>
        <taxon>Eukaryota</taxon>
        <taxon>Metazoa</taxon>
        <taxon>Ecdysozoa</taxon>
        <taxon>Arthropoda</taxon>
        <taxon>Hexapoda</taxon>
        <taxon>Insecta</taxon>
        <taxon>Pterygota</taxon>
        <taxon>Neoptera</taxon>
        <taxon>Paraneoptera</taxon>
        <taxon>Hemiptera</taxon>
        <taxon>Auchenorrhyncha</taxon>
        <taxon>Membracoidea</taxon>
        <taxon>Cicadellidae</taxon>
        <taxon>Cicadellinae</taxon>
        <taxon>Cicadellini</taxon>
        <taxon>Graphocephala</taxon>
    </lineage>
</organism>
<sequence>MNNVKFNNRRHCSYKGCSTDRLTTRNGAISFFSFPIKDTERCSMWISKSGREEFRYLTPKELGEKKICELHFDHGMFSNDFKTNLTKRAFPLDWRLSSRSPELIQIEDGESSNECESVAVSEGSCAANTNVVNGFTSNGVCENGNTNHMNKNASILNAALNNGASMIKESFNQIPNSDQSCAIKQLSVATSMDEGSCNTIMDKSTAIPASNNNKIVRLLVCSKSMHNFSVIA</sequence>
<evidence type="ECO:0000313" key="7">
    <source>
        <dbReference type="EMBL" id="JAT39315.1"/>
    </source>
</evidence>
<feature type="domain" description="THAP-type" evidence="6">
    <location>
        <begin position="8"/>
        <end position="94"/>
    </location>
</feature>
<dbReference type="EMBL" id="GEBQ01000662">
    <property type="protein sequence ID" value="JAT39315.1"/>
    <property type="molecule type" value="Transcribed_RNA"/>
</dbReference>
<reference evidence="7" key="1">
    <citation type="submission" date="2015-11" db="EMBL/GenBank/DDBJ databases">
        <title>De novo transcriptome assembly of four potential Pierce s Disease insect vectors from Arizona vineyards.</title>
        <authorList>
            <person name="Tassone E.E."/>
        </authorList>
    </citation>
    <scope>NUCLEOTIDE SEQUENCE</scope>
</reference>
<protein>
    <recommendedName>
        <fullName evidence="6">THAP-type domain-containing protein</fullName>
    </recommendedName>
</protein>
<dbReference type="GO" id="GO:0008270">
    <property type="term" value="F:zinc ion binding"/>
    <property type="evidence" value="ECO:0007669"/>
    <property type="project" value="UniProtKB-KW"/>
</dbReference>